<sequence>MRKSHTLTLIKIAILSLVFGGAAAQTGVRGKVYNQKKEPLPFASVSVKGTSNGTIANEDGLYQLNLQPGNYEIIFQYLGYQTGVKKVTVSNTPETFDAVLAEQALELGELKIGRSKEDPAYAIMRRAIAKSKYHLLQVESYKAKAYTKSSVVITDLPLEFLYKKELDKISKEENFKKGVPILNETVSEIEFKQPNTYKQRVIAARNSQDNTFANPNEYLLTSFYKPEIVQTVSPLSPKAFSYYKFEYLGTFRENGVDVSKIKVTPRAYGDGVFKGTLHIIEDAWAIHSLDLQTVKMGISLKIKQLYAPIQNVWMPIQQQFNVDGGLYGVKGKADYVISQTFQSVKLNPNFPPDIVVLDPKTEKAEIRALPQKNSAGEKQLETLLNGGQKLSAKTLRKAMKQYEKEQVRERKTGGEDVDLIEKRVSTTEVDSLATARNKSYWDSLRTVPLTHSEIVSYKRLDSLVVKRKIENPGPSEPRQPGTPDSTRTGNKKSNAKFSPGKLFFGASFPLGKDKSWRADYFGPVRVPQFNTVEGLVIDGAGLGIRHTRRAKKNSVKTGYQLSLKGLLRYSLERNLLSPRGELQYSRGSNSFLLEGGRTISQFNSENPISYLLNSVTTLFFEQNFAKIYQKDYLKLQFTHAASADHIRFNVYLEYADRMMLDNAAKMNRYRWINWRKREFTDNTPELQQGPAPVRNHLALTLGASLGYKPWQKYRIKNGKTTYYNDDSPEFLLAYRKGVPDLSGSMANFDFLQFRIKHGFDTGIRSKLYYQVGAGRFLNRRQTDFPDYQHFSGNRFFFQLGDPVGTFRMLDYYRFSTDRHFVEGHVLAEFRQLLLTQIQWFRLLGIKETVIAHYLLTPQSRHYTELGYGFDVGIRFPFRIEVMNSFESGKYKHTAFRIGTTMNLPFQQ</sequence>
<dbReference type="RefSeq" id="WP_345028896.1">
    <property type="nucleotide sequence ID" value="NZ_BAABEY010000022.1"/>
</dbReference>
<evidence type="ECO:0000313" key="3">
    <source>
        <dbReference type="EMBL" id="GAA4439711.1"/>
    </source>
</evidence>
<dbReference type="Pfam" id="PF13715">
    <property type="entry name" value="CarbopepD_reg_2"/>
    <property type="match status" value="1"/>
</dbReference>
<feature type="chain" id="PRO_5046022067" evidence="2">
    <location>
        <begin position="25"/>
        <end position="907"/>
    </location>
</feature>
<dbReference type="InterPro" id="IPR008969">
    <property type="entry name" value="CarboxyPept-like_regulatory"/>
</dbReference>
<proteinExistence type="predicted"/>
<name>A0ABP8LXS1_9BACT</name>
<dbReference type="Gene3D" id="2.60.40.1120">
    <property type="entry name" value="Carboxypeptidase-like, regulatory domain"/>
    <property type="match status" value="1"/>
</dbReference>
<evidence type="ECO:0000256" key="1">
    <source>
        <dbReference type="SAM" id="MobiDB-lite"/>
    </source>
</evidence>
<keyword evidence="4" id="KW-1185">Reference proteome</keyword>
<keyword evidence="2" id="KW-0732">Signal</keyword>
<evidence type="ECO:0000256" key="2">
    <source>
        <dbReference type="SAM" id="SignalP"/>
    </source>
</evidence>
<comment type="caution">
    <text evidence="3">The sequence shown here is derived from an EMBL/GenBank/DDBJ whole genome shotgun (WGS) entry which is preliminary data.</text>
</comment>
<evidence type="ECO:0000313" key="4">
    <source>
        <dbReference type="Proteomes" id="UP001501508"/>
    </source>
</evidence>
<dbReference type="EMBL" id="BAABEY010000022">
    <property type="protein sequence ID" value="GAA4439711.1"/>
    <property type="molecule type" value="Genomic_DNA"/>
</dbReference>
<reference evidence="4" key="1">
    <citation type="journal article" date="2019" name="Int. J. Syst. Evol. Microbiol.">
        <title>The Global Catalogue of Microorganisms (GCM) 10K type strain sequencing project: providing services to taxonomists for standard genome sequencing and annotation.</title>
        <authorList>
            <consortium name="The Broad Institute Genomics Platform"/>
            <consortium name="The Broad Institute Genome Sequencing Center for Infectious Disease"/>
            <person name="Wu L."/>
            <person name="Ma J."/>
        </authorList>
    </citation>
    <scope>NUCLEOTIDE SEQUENCE [LARGE SCALE GENOMIC DNA]</scope>
    <source>
        <strain evidence="4">JCM 31920</strain>
    </source>
</reference>
<dbReference type="InterPro" id="IPR043741">
    <property type="entry name" value="DUF5686"/>
</dbReference>
<protein>
    <submittedName>
        <fullName evidence="3">DUF5686 and carboxypeptidase regulatory-like domain-containing protein</fullName>
    </submittedName>
</protein>
<organism evidence="3 4">
    <name type="scientific">Ravibacter arvi</name>
    <dbReference type="NCBI Taxonomy" id="2051041"/>
    <lineage>
        <taxon>Bacteria</taxon>
        <taxon>Pseudomonadati</taxon>
        <taxon>Bacteroidota</taxon>
        <taxon>Cytophagia</taxon>
        <taxon>Cytophagales</taxon>
        <taxon>Spirosomataceae</taxon>
        <taxon>Ravibacter</taxon>
    </lineage>
</organism>
<feature type="signal peptide" evidence="2">
    <location>
        <begin position="1"/>
        <end position="24"/>
    </location>
</feature>
<feature type="region of interest" description="Disordered" evidence="1">
    <location>
        <begin position="468"/>
        <end position="497"/>
    </location>
</feature>
<dbReference type="Proteomes" id="UP001501508">
    <property type="component" value="Unassembled WGS sequence"/>
</dbReference>
<dbReference type="Pfam" id="PF18939">
    <property type="entry name" value="DUF5686"/>
    <property type="match status" value="1"/>
</dbReference>
<gene>
    <name evidence="3" type="ORF">GCM10023091_22310</name>
</gene>
<accession>A0ABP8LXS1</accession>
<dbReference type="SUPFAM" id="SSF49464">
    <property type="entry name" value="Carboxypeptidase regulatory domain-like"/>
    <property type="match status" value="1"/>
</dbReference>